<dbReference type="Proteomes" id="UP000620327">
    <property type="component" value="Unassembled WGS sequence"/>
</dbReference>
<evidence type="ECO:0000313" key="2">
    <source>
        <dbReference type="Proteomes" id="UP000620327"/>
    </source>
</evidence>
<protein>
    <submittedName>
        <fullName evidence="1">Uncharacterized protein</fullName>
    </submittedName>
</protein>
<accession>A0A923MJF6</accession>
<reference evidence="1" key="1">
    <citation type="submission" date="2020-08" db="EMBL/GenBank/DDBJ databases">
        <title>Genome public.</title>
        <authorList>
            <person name="Liu C."/>
            <person name="Sun Q."/>
        </authorList>
    </citation>
    <scope>NUCLEOTIDE SEQUENCE</scope>
    <source>
        <strain evidence="1">BX15</strain>
    </source>
</reference>
<dbReference type="AlphaFoldDB" id="A0A923MJF6"/>
<sequence>MSPKTDAAHRQIEQTVHIEQTGQIVRCKPVKKPIKEPIKKPSRRSEWDKRAGPQDIFRRNMIESKYHARGYRSATELCKDLGVKDKWLSRHLLGDTPFRLDELELLDSILNFTDIELAQIVRGRDESKN</sequence>
<comment type="caution">
    <text evidence="1">The sequence shown here is derived from an EMBL/GenBank/DDBJ whole genome shotgun (WGS) entry which is preliminary data.</text>
</comment>
<dbReference type="EMBL" id="JACOQI010000021">
    <property type="protein sequence ID" value="MBC5771765.1"/>
    <property type="molecule type" value="Genomic_DNA"/>
</dbReference>
<evidence type="ECO:0000313" key="1">
    <source>
        <dbReference type="EMBL" id="MBC5771765.1"/>
    </source>
</evidence>
<gene>
    <name evidence="1" type="ORF">H8Z83_15800</name>
</gene>
<keyword evidence="2" id="KW-1185">Reference proteome</keyword>
<dbReference type="RefSeq" id="WP_187015956.1">
    <property type="nucleotide sequence ID" value="NZ_JACOQI010000021.1"/>
</dbReference>
<organism evidence="1 2">
    <name type="scientific">Dysosmobacter segnis</name>
    <dbReference type="NCBI Taxonomy" id="2763042"/>
    <lineage>
        <taxon>Bacteria</taxon>
        <taxon>Bacillati</taxon>
        <taxon>Bacillota</taxon>
        <taxon>Clostridia</taxon>
        <taxon>Eubacteriales</taxon>
        <taxon>Oscillospiraceae</taxon>
        <taxon>Dysosmobacter</taxon>
    </lineage>
</organism>
<proteinExistence type="predicted"/>
<name>A0A923MJF6_9FIRM</name>